<reference evidence="1 2" key="1">
    <citation type="submission" date="2019-06" db="EMBL/GenBank/DDBJ databases">
        <title>Sequencing the genomes of 1000 actinobacteria strains.</title>
        <authorList>
            <person name="Klenk H.-P."/>
        </authorList>
    </citation>
    <scope>NUCLEOTIDE SEQUENCE [LARGE SCALE GENOMIC DNA]</scope>
    <source>
        <strain evidence="1 2">DSM 45928</strain>
    </source>
</reference>
<gene>
    <name evidence="1" type="ORF">FB566_3275</name>
</gene>
<proteinExistence type="predicted"/>
<protein>
    <submittedName>
        <fullName evidence="1">Uncharacterized protein</fullName>
    </submittedName>
</protein>
<dbReference type="Proteomes" id="UP000317043">
    <property type="component" value="Unassembled WGS sequence"/>
</dbReference>
<evidence type="ECO:0000313" key="1">
    <source>
        <dbReference type="EMBL" id="TQL77712.1"/>
    </source>
</evidence>
<dbReference type="AlphaFoldDB" id="A0A543AYR0"/>
<dbReference type="EMBL" id="VFOW01000001">
    <property type="protein sequence ID" value="TQL77712.1"/>
    <property type="molecule type" value="Genomic_DNA"/>
</dbReference>
<accession>A0A543AYR0</accession>
<sequence>MSSFIDRLSKMVVTTKSPDGTVTARADRTGTAVALTPDTMTRHGEDSLAEQVATAISAAYSGAARGADILMEKEYGRPRTKPDTAVAEARRRFETAQADLNATAQYGRATVTRRGTTEITVTLRPRTVGYIDPERISADINEAVAAAELGLVKAVLRLRKDMFTREGADNDR</sequence>
<dbReference type="RefSeq" id="WP_142041017.1">
    <property type="nucleotide sequence ID" value="NZ_JBHTGS010000001.1"/>
</dbReference>
<organism evidence="1 2">
    <name type="scientific">Stackebrandtia endophytica</name>
    <dbReference type="NCBI Taxonomy" id="1496996"/>
    <lineage>
        <taxon>Bacteria</taxon>
        <taxon>Bacillati</taxon>
        <taxon>Actinomycetota</taxon>
        <taxon>Actinomycetes</taxon>
        <taxon>Glycomycetales</taxon>
        <taxon>Glycomycetaceae</taxon>
        <taxon>Stackebrandtia</taxon>
    </lineage>
</organism>
<keyword evidence="2" id="KW-1185">Reference proteome</keyword>
<evidence type="ECO:0000313" key="2">
    <source>
        <dbReference type="Proteomes" id="UP000317043"/>
    </source>
</evidence>
<comment type="caution">
    <text evidence="1">The sequence shown here is derived from an EMBL/GenBank/DDBJ whole genome shotgun (WGS) entry which is preliminary data.</text>
</comment>
<name>A0A543AYR0_9ACTN</name>
<dbReference type="InParanoid" id="A0A543AYR0"/>